<dbReference type="CDD" id="cd00397">
    <property type="entry name" value="DNA_BRE_C"/>
    <property type="match status" value="1"/>
</dbReference>
<dbReference type="Pfam" id="PF00589">
    <property type="entry name" value="Phage_integrase"/>
    <property type="match status" value="1"/>
</dbReference>
<accession>A0A497EJV7</accession>
<proteinExistence type="predicted"/>
<protein>
    <recommendedName>
        <fullName evidence="2">Tyr recombinase domain-containing protein</fullName>
    </recommendedName>
</protein>
<dbReference type="Proteomes" id="UP000278475">
    <property type="component" value="Unassembled WGS sequence"/>
</dbReference>
<feature type="domain" description="Tyr recombinase" evidence="2">
    <location>
        <begin position="205"/>
        <end position="375"/>
    </location>
</feature>
<evidence type="ECO:0000313" key="4">
    <source>
        <dbReference type="Proteomes" id="UP000278475"/>
    </source>
</evidence>
<name>A0A497EJV7_9CREN</name>
<dbReference type="EMBL" id="QMQV01000168">
    <property type="protein sequence ID" value="RLE46734.1"/>
    <property type="molecule type" value="Genomic_DNA"/>
</dbReference>
<dbReference type="SUPFAM" id="SSF56349">
    <property type="entry name" value="DNA breaking-rejoining enzymes"/>
    <property type="match status" value="1"/>
</dbReference>
<organism evidence="3 4">
    <name type="scientific">Thermoproteota archaeon</name>
    <dbReference type="NCBI Taxonomy" id="2056631"/>
    <lineage>
        <taxon>Archaea</taxon>
        <taxon>Thermoproteota</taxon>
    </lineage>
</organism>
<dbReference type="GO" id="GO:0015074">
    <property type="term" value="P:DNA integration"/>
    <property type="evidence" value="ECO:0007669"/>
    <property type="project" value="InterPro"/>
</dbReference>
<evidence type="ECO:0000259" key="2">
    <source>
        <dbReference type="PROSITE" id="PS51898"/>
    </source>
</evidence>
<gene>
    <name evidence="3" type="ORF">DRJ31_09690</name>
</gene>
<evidence type="ECO:0000313" key="3">
    <source>
        <dbReference type="EMBL" id="RLE46734.1"/>
    </source>
</evidence>
<dbReference type="InterPro" id="IPR011010">
    <property type="entry name" value="DNA_brk_join_enz"/>
</dbReference>
<dbReference type="AlphaFoldDB" id="A0A497EJV7"/>
<dbReference type="InterPro" id="IPR002104">
    <property type="entry name" value="Integrase_catalytic"/>
</dbReference>
<sequence>MARRRAPKAVLVLEQVKRDGRVERIVDEPNRVGYVIFKPENGKRKILVFRRMDNQHLKQPVEVWIPADLREEDYYVIDYIIQSICRRTPRLLPFALGSEAVKKLCRYLLLYRSGSLKTLWIYVYCLYRLSKYFGKSPDELIREAYEGAENLRHHTRLLEEYLLLLKARGASSGYVNTHAKAMKALYRANGLKLELSLPVRNATKYYYRAPTPEELQRLLEHGGLREKVIVSMLALGGFRLGTLVRLKYRHVKRDLEAGKRSIHIHVEAEITKGKYCDYDTFIGNEAVEFLKLYLEQRRRKGEVITDESPLIVTSRSPPRPLTEQQIYIVIHRLYKKAGLIRECEEIRGPEAGRRYDLRAHSLRKFFRTQLTARGV</sequence>
<keyword evidence="1" id="KW-0233">DNA recombination</keyword>
<dbReference type="GO" id="GO:0003677">
    <property type="term" value="F:DNA binding"/>
    <property type="evidence" value="ECO:0007669"/>
    <property type="project" value="InterPro"/>
</dbReference>
<evidence type="ECO:0000256" key="1">
    <source>
        <dbReference type="ARBA" id="ARBA00023172"/>
    </source>
</evidence>
<dbReference type="Gene3D" id="1.10.443.10">
    <property type="entry name" value="Intergrase catalytic core"/>
    <property type="match status" value="1"/>
</dbReference>
<feature type="non-terminal residue" evidence="3">
    <location>
        <position position="375"/>
    </location>
</feature>
<dbReference type="GO" id="GO:0006310">
    <property type="term" value="P:DNA recombination"/>
    <property type="evidence" value="ECO:0007669"/>
    <property type="project" value="UniProtKB-KW"/>
</dbReference>
<comment type="caution">
    <text evidence="3">The sequence shown here is derived from an EMBL/GenBank/DDBJ whole genome shotgun (WGS) entry which is preliminary data.</text>
</comment>
<dbReference type="PROSITE" id="PS51898">
    <property type="entry name" value="TYR_RECOMBINASE"/>
    <property type="match status" value="1"/>
</dbReference>
<dbReference type="InterPro" id="IPR013762">
    <property type="entry name" value="Integrase-like_cat_sf"/>
</dbReference>
<reference evidence="3 4" key="1">
    <citation type="submission" date="2018-06" db="EMBL/GenBank/DDBJ databases">
        <title>Extensive metabolic versatility and redundancy in microbially diverse, dynamic hydrothermal sediments.</title>
        <authorList>
            <person name="Dombrowski N."/>
            <person name="Teske A."/>
            <person name="Baker B.J."/>
        </authorList>
    </citation>
    <scope>NUCLEOTIDE SEQUENCE [LARGE SCALE GENOMIC DNA]</scope>
    <source>
        <strain evidence="3">B66_G16</strain>
    </source>
</reference>